<gene>
    <name evidence="2" type="ORF">ABB55_14435</name>
</gene>
<dbReference type="Pfam" id="PF03061">
    <property type="entry name" value="4HBT"/>
    <property type="match status" value="1"/>
</dbReference>
<dbReference type="EMBL" id="LJYW01000001">
    <property type="protein sequence ID" value="KPL55895.1"/>
    <property type="molecule type" value="Genomic_DNA"/>
</dbReference>
<dbReference type="GO" id="GO:0016790">
    <property type="term" value="F:thiolester hydrolase activity"/>
    <property type="evidence" value="ECO:0007669"/>
    <property type="project" value="UniProtKB-ARBA"/>
</dbReference>
<dbReference type="InterPro" id="IPR006683">
    <property type="entry name" value="Thioestr_dom"/>
</dbReference>
<accession>A0A0P6WHF5</accession>
<reference evidence="2 3" key="2">
    <citation type="submission" date="2015-10" db="EMBL/GenBank/DDBJ databases">
        <title>Draft Genome Sequence of Prosthecomicrobium hirschii ATCC 27832.</title>
        <authorList>
            <person name="Daniel J."/>
            <person name="Givan S.A."/>
            <person name="Brun Y.V."/>
            <person name="Brown P.J."/>
        </authorList>
    </citation>
    <scope>NUCLEOTIDE SEQUENCE [LARGE SCALE GENOMIC DNA]</scope>
    <source>
        <strain evidence="2 3">16</strain>
    </source>
</reference>
<organism evidence="2 3">
    <name type="scientific">Prosthecodimorpha hirschii</name>
    <dbReference type="NCBI Taxonomy" id="665126"/>
    <lineage>
        <taxon>Bacteria</taxon>
        <taxon>Pseudomonadati</taxon>
        <taxon>Pseudomonadota</taxon>
        <taxon>Alphaproteobacteria</taxon>
        <taxon>Hyphomicrobiales</taxon>
        <taxon>Ancalomicrobiaceae</taxon>
        <taxon>Prosthecodimorpha</taxon>
    </lineage>
</organism>
<comment type="caution">
    <text evidence="2">The sequence shown here is derived from an EMBL/GenBank/DDBJ whole genome shotgun (WGS) entry which is preliminary data.</text>
</comment>
<proteinExistence type="predicted"/>
<dbReference type="CDD" id="cd03440">
    <property type="entry name" value="hot_dog"/>
    <property type="match status" value="1"/>
</dbReference>
<dbReference type="Proteomes" id="UP000048984">
    <property type="component" value="Unassembled WGS sequence"/>
</dbReference>
<feature type="domain" description="Thioesterase" evidence="1">
    <location>
        <begin position="24"/>
        <end position="75"/>
    </location>
</feature>
<keyword evidence="3" id="KW-1185">Reference proteome</keyword>
<sequence length="112" mass="12282">MQDTHYREYLVPASTILRLFGDCSTEIGLRENKGRTGMLAAYESAQFLLPCRVGDYLEITAEVVSRGNRSKRVALTAYRHVAAPETDGQPSTICDPPELVARAVLVSVTPAQ</sequence>
<dbReference type="AlphaFoldDB" id="A0A0P6WHF5"/>
<evidence type="ECO:0000259" key="1">
    <source>
        <dbReference type="Pfam" id="PF03061"/>
    </source>
</evidence>
<dbReference type="STRING" id="665126.ABB55_14435"/>
<evidence type="ECO:0000313" key="3">
    <source>
        <dbReference type="Proteomes" id="UP000048984"/>
    </source>
</evidence>
<dbReference type="Gene3D" id="3.10.129.10">
    <property type="entry name" value="Hotdog Thioesterase"/>
    <property type="match status" value="1"/>
</dbReference>
<dbReference type="InterPro" id="IPR029069">
    <property type="entry name" value="HotDog_dom_sf"/>
</dbReference>
<evidence type="ECO:0000313" key="2">
    <source>
        <dbReference type="EMBL" id="KPL55895.1"/>
    </source>
</evidence>
<protein>
    <recommendedName>
        <fullName evidence="1">Thioesterase domain-containing protein</fullName>
    </recommendedName>
</protein>
<reference evidence="2 3" key="1">
    <citation type="submission" date="2015-09" db="EMBL/GenBank/DDBJ databases">
        <authorList>
            <person name="Jackson K.R."/>
            <person name="Lunt B.L."/>
            <person name="Fisher J.N.B."/>
            <person name="Gardner A.V."/>
            <person name="Bailey M.E."/>
            <person name="Deus L.M."/>
            <person name="Earl A.S."/>
            <person name="Gibby P.D."/>
            <person name="Hartmann K.A."/>
            <person name="Liu J.E."/>
            <person name="Manci A.M."/>
            <person name="Nielsen D.A."/>
            <person name="Solomon M.B."/>
            <person name="Breakwell D.P."/>
            <person name="Burnett S.H."/>
            <person name="Grose J.H."/>
        </authorList>
    </citation>
    <scope>NUCLEOTIDE SEQUENCE [LARGE SCALE GENOMIC DNA]</scope>
    <source>
        <strain evidence="2 3">16</strain>
    </source>
</reference>
<name>A0A0P6WHF5_9HYPH</name>
<dbReference type="SUPFAM" id="SSF54637">
    <property type="entry name" value="Thioesterase/thiol ester dehydrase-isomerase"/>
    <property type="match status" value="1"/>
</dbReference>